<name>A0AAV1QUI0_9ROSI</name>
<dbReference type="AlphaFoldDB" id="A0AAV1QUI0"/>
<evidence type="ECO:0000256" key="1">
    <source>
        <dbReference type="SAM" id="MobiDB-lite"/>
    </source>
</evidence>
<comment type="caution">
    <text evidence="2">The sequence shown here is derived from an EMBL/GenBank/DDBJ whole genome shotgun (WGS) entry which is preliminary data.</text>
</comment>
<reference evidence="2 3" key="1">
    <citation type="submission" date="2024-01" db="EMBL/GenBank/DDBJ databases">
        <authorList>
            <person name="Waweru B."/>
        </authorList>
    </citation>
    <scope>NUCLEOTIDE SEQUENCE [LARGE SCALE GENOMIC DNA]</scope>
</reference>
<gene>
    <name evidence="2" type="ORF">DCAF_LOCUS2161</name>
</gene>
<evidence type="ECO:0000313" key="2">
    <source>
        <dbReference type="EMBL" id="CAK7324513.1"/>
    </source>
</evidence>
<dbReference type="Proteomes" id="UP001314170">
    <property type="component" value="Unassembled WGS sequence"/>
</dbReference>
<keyword evidence="3" id="KW-1185">Reference proteome</keyword>
<organism evidence="2 3">
    <name type="scientific">Dovyalis caffra</name>
    <dbReference type="NCBI Taxonomy" id="77055"/>
    <lineage>
        <taxon>Eukaryota</taxon>
        <taxon>Viridiplantae</taxon>
        <taxon>Streptophyta</taxon>
        <taxon>Embryophyta</taxon>
        <taxon>Tracheophyta</taxon>
        <taxon>Spermatophyta</taxon>
        <taxon>Magnoliopsida</taxon>
        <taxon>eudicotyledons</taxon>
        <taxon>Gunneridae</taxon>
        <taxon>Pentapetalae</taxon>
        <taxon>rosids</taxon>
        <taxon>fabids</taxon>
        <taxon>Malpighiales</taxon>
        <taxon>Salicaceae</taxon>
        <taxon>Flacourtieae</taxon>
        <taxon>Dovyalis</taxon>
    </lineage>
</organism>
<sequence>MTHPKPHPSRGHLAKGKAPAEKYRFSDTRHFATYQFCFLSMALISRATEQKKNQEKETKETMVAYEGVDLKRSKFSCHRRCAR</sequence>
<feature type="compositionally biased region" description="Basic residues" evidence="1">
    <location>
        <begin position="1"/>
        <end position="15"/>
    </location>
</feature>
<evidence type="ECO:0000313" key="3">
    <source>
        <dbReference type="Proteomes" id="UP001314170"/>
    </source>
</evidence>
<accession>A0AAV1QUI0</accession>
<dbReference type="EMBL" id="CAWUPB010000351">
    <property type="protein sequence ID" value="CAK7324513.1"/>
    <property type="molecule type" value="Genomic_DNA"/>
</dbReference>
<protein>
    <submittedName>
        <fullName evidence="2">Uncharacterized protein</fullName>
    </submittedName>
</protein>
<proteinExistence type="predicted"/>
<feature type="region of interest" description="Disordered" evidence="1">
    <location>
        <begin position="1"/>
        <end position="21"/>
    </location>
</feature>